<evidence type="ECO:0000256" key="10">
    <source>
        <dbReference type="ARBA" id="ARBA00023163"/>
    </source>
</evidence>
<comment type="subcellular location">
    <subcellularLocation>
        <location evidence="1">Cytoplasm</location>
    </subcellularLocation>
</comment>
<accession>A0A1F4SMN9</accession>
<evidence type="ECO:0000256" key="4">
    <source>
        <dbReference type="ARBA" id="ARBA00022490"/>
    </source>
</evidence>
<keyword evidence="9" id="KW-0238">DNA-binding</keyword>
<keyword evidence="12" id="KW-0408">Iron</keyword>
<keyword evidence="8" id="KW-0805">Transcription regulation</keyword>
<keyword evidence="10" id="KW-0804">Transcription</keyword>
<comment type="cofactor">
    <cofactor evidence="12">
        <name>Mn(2+)</name>
        <dbReference type="ChEBI" id="CHEBI:29035"/>
    </cofactor>
    <cofactor evidence="12">
        <name>Fe(2+)</name>
        <dbReference type="ChEBI" id="CHEBI:29033"/>
    </cofactor>
    <text evidence="12">Binds 1 Mn(2+) or Fe(2+) ion per subunit.</text>
</comment>
<evidence type="ECO:0000256" key="7">
    <source>
        <dbReference type="ARBA" id="ARBA00022833"/>
    </source>
</evidence>
<feature type="binding site" evidence="12">
    <location>
        <position position="91"/>
    </location>
    <ligand>
        <name>Fe cation</name>
        <dbReference type="ChEBI" id="CHEBI:24875"/>
    </ligand>
</feature>
<keyword evidence="5" id="KW-0678">Repressor</keyword>
<feature type="binding site" evidence="12">
    <location>
        <position position="129"/>
    </location>
    <ligand>
        <name>Fe cation</name>
        <dbReference type="ChEBI" id="CHEBI:24875"/>
    </ligand>
</feature>
<feature type="binding site" evidence="12">
    <location>
        <position position="112"/>
    </location>
    <ligand>
        <name>Fe cation</name>
        <dbReference type="ChEBI" id="CHEBI:24875"/>
    </ligand>
</feature>
<dbReference type="SUPFAM" id="SSF46785">
    <property type="entry name" value="Winged helix' DNA-binding domain"/>
    <property type="match status" value="1"/>
</dbReference>
<dbReference type="InterPro" id="IPR043135">
    <property type="entry name" value="Fur_C"/>
</dbReference>
<dbReference type="GO" id="GO:1900376">
    <property type="term" value="P:regulation of secondary metabolite biosynthetic process"/>
    <property type="evidence" value="ECO:0007669"/>
    <property type="project" value="TreeGrafter"/>
</dbReference>
<proteinExistence type="inferred from homology"/>
<feature type="binding site" evidence="12">
    <location>
        <position position="93"/>
    </location>
    <ligand>
        <name>Fe cation</name>
        <dbReference type="ChEBI" id="CHEBI:24875"/>
    </ligand>
</feature>
<keyword evidence="7 11" id="KW-0862">Zinc</keyword>
<reference evidence="13 14" key="1">
    <citation type="journal article" date="2016" name="Nat. Commun.">
        <title>Thousands of microbial genomes shed light on interconnected biogeochemical processes in an aquifer system.</title>
        <authorList>
            <person name="Anantharaman K."/>
            <person name="Brown C.T."/>
            <person name="Hug L.A."/>
            <person name="Sharon I."/>
            <person name="Castelle C.J."/>
            <person name="Probst A.J."/>
            <person name="Thomas B.C."/>
            <person name="Singh A."/>
            <person name="Wilkins M.J."/>
            <person name="Karaoz U."/>
            <person name="Brodie E.L."/>
            <person name="Williams K.H."/>
            <person name="Hubbard S.S."/>
            <person name="Banfield J.F."/>
        </authorList>
    </citation>
    <scope>NUCLEOTIDE SEQUENCE [LARGE SCALE GENOMIC DNA]</scope>
</reference>
<dbReference type="GO" id="GO:0005829">
    <property type="term" value="C:cytosol"/>
    <property type="evidence" value="ECO:0007669"/>
    <property type="project" value="TreeGrafter"/>
</dbReference>
<name>A0A1F4SMN9_UNCSA</name>
<dbReference type="GO" id="GO:0000976">
    <property type="term" value="F:transcription cis-regulatory region binding"/>
    <property type="evidence" value="ECO:0007669"/>
    <property type="project" value="TreeGrafter"/>
</dbReference>
<dbReference type="GO" id="GO:0045892">
    <property type="term" value="P:negative regulation of DNA-templated transcription"/>
    <property type="evidence" value="ECO:0007669"/>
    <property type="project" value="TreeGrafter"/>
</dbReference>
<evidence type="ECO:0000256" key="11">
    <source>
        <dbReference type="PIRSR" id="PIRSR602481-1"/>
    </source>
</evidence>
<feature type="binding site" evidence="11">
    <location>
        <position position="97"/>
    </location>
    <ligand>
        <name>Zn(2+)</name>
        <dbReference type="ChEBI" id="CHEBI:29105"/>
    </ligand>
</feature>
<protein>
    <submittedName>
        <fullName evidence="13">Transcriptional repressor</fullName>
    </submittedName>
</protein>
<evidence type="ECO:0000256" key="8">
    <source>
        <dbReference type="ARBA" id="ARBA00023015"/>
    </source>
</evidence>
<comment type="subunit">
    <text evidence="3">Homodimer.</text>
</comment>
<dbReference type="PANTHER" id="PTHR33202">
    <property type="entry name" value="ZINC UPTAKE REGULATION PROTEIN"/>
    <property type="match status" value="1"/>
</dbReference>
<comment type="similarity">
    <text evidence="2">Belongs to the Fur family.</text>
</comment>
<dbReference type="Gene3D" id="3.30.1490.190">
    <property type="match status" value="1"/>
</dbReference>
<dbReference type="GO" id="GO:0008270">
    <property type="term" value="F:zinc ion binding"/>
    <property type="evidence" value="ECO:0007669"/>
    <property type="project" value="TreeGrafter"/>
</dbReference>
<evidence type="ECO:0000256" key="9">
    <source>
        <dbReference type="ARBA" id="ARBA00023125"/>
    </source>
</evidence>
<dbReference type="Gene3D" id="1.10.10.10">
    <property type="entry name" value="Winged helix-like DNA-binding domain superfamily/Winged helix DNA-binding domain"/>
    <property type="match status" value="1"/>
</dbReference>
<evidence type="ECO:0000256" key="3">
    <source>
        <dbReference type="ARBA" id="ARBA00011738"/>
    </source>
</evidence>
<comment type="cofactor">
    <cofactor evidence="11">
        <name>Zn(2+)</name>
        <dbReference type="ChEBI" id="CHEBI:29105"/>
    </cofactor>
    <text evidence="11">Binds 1 zinc ion per subunit.</text>
</comment>
<evidence type="ECO:0000313" key="14">
    <source>
        <dbReference type="Proteomes" id="UP000178417"/>
    </source>
</evidence>
<dbReference type="AlphaFoldDB" id="A0A1F4SMN9"/>
<keyword evidence="4" id="KW-0963">Cytoplasm</keyword>
<dbReference type="CDD" id="cd07153">
    <property type="entry name" value="Fur_like"/>
    <property type="match status" value="1"/>
</dbReference>
<evidence type="ECO:0000256" key="1">
    <source>
        <dbReference type="ARBA" id="ARBA00004496"/>
    </source>
</evidence>
<sequence>MKKEADVFFEFLVGKGLKFTSQRKIILNIFLNTEDHLSVDDLFVLSRREDETIGYATVHRTLKLIKESGLAREVDFGEKRKRFEHLFGHKHHDHLICTKCGDAIEVFDPKIEKLQEKLAQKYGFKPSFHRMEIFGLCKKCGKREPHPV</sequence>
<evidence type="ECO:0000256" key="6">
    <source>
        <dbReference type="ARBA" id="ARBA00022723"/>
    </source>
</evidence>
<gene>
    <name evidence="13" type="ORF">A2310_06850</name>
</gene>
<dbReference type="STRING" id="1802579.A2310_06850"/>
<feature type="binding site" evidence="11">
    <location>
        <position position="140"/>
    </location>
    <ligand>
        <name>Zn(2+)</name>
        <dbReference type="ChEBI" id="CHEBI:29105"/>
    </ligand>
</feature>
<evidence type="ECO:0000256" key="2">
    <source>
        <dbReference type="ARBA" id="ARBA00007957"/>
    </source>
</evidence>
<dbReference type="Pfam" id="PF01475">
    <property type="entry name" value="FUR"/>
    <property type="match status" value="1"/>
</dbReference>
<keyword evidence="6 11" id="KW-0479">Metal-binding</keyword>
<dbReference type="Proteomes" id="UP000178417">
    <property type="component" value="Unassembled WGS sequence"/>
</dbReference>
<dbReference type="EMBL" id="MEUB01000037">
    <property type="protein sequence ID" value="OGC21670.1"/>
    <property type="molecule type" value="Genomic_DNA"/>
</dbReference>
<feature type="binding site" evidence="11">
    <location>
        <position position="137"/>
    </location>
    <ligand>
        <name>Zn(2+)</name>
        <dbReference type="ChEBI" id="CHEBI:29105"/>
    </ligand>
</feature>
<evidence type="ECO:0000256" key="12">
    <source>
        <dbReference type="PIRSR" id="PIRSR602481-2"/>
    </source>
</evidence>
<dbReference type="InterPro" id="IPR036388">
    <property type="entry name" value="WH-like_DNA-bd_sf"/>
</dbReference>
<organism evidence="13 14">
    <name type="scientific">candidate division WOR-1 bacterium RIFOXYB2_FULL_37_13</name>
    <dbReference type="NCBI Taxonomy" id="1802579"/>
    <lineage>
        <taxon>Bacteria</taxon>
        <taxon>Bacillati</taxon>
        <taxon>Saganbacteria</taxon>
    </lineage>
</organism>
<feature type="binding site" evidence="11">
    <location>
        <position position="100"/>
    </location>
    <ligand>
        <name>Zn(2+)</name>
        <dbReference type="ChEBI" id="CHEBI:29105"/>
    </ligand>
</feature>
<dbReference type="PANTHER" id="PTHR33202:SF2">
    <property type="entry name" value="FERRIC UPTAKE REGULATION PROTEIN"/>
    <property type="match status" value="1"/>
</dbReference>
<comment type="caution">
    <text evidence="13">The sequence shown here is derived from an EMBL/GenBank/DDBJ whole genome shotgun (WGS) entry which is preliminary data.</text>
</comment>
<dbReference type="InterPro" id="IPR036390">
    <property type="entry name" value="WH_DNA-bd_sf"/>
</dbReference>
<evidence type="ECO:0000313" key="13">
    <source>
        <dbReference type="EMBL" id="OGC21670.1"/>
    </source>
</evidence>
<evidence type="ECO:0000256" key="5">
    <source>
        <dbReference type="ARBA" id="ARBA00022491"/>
    </source>
</evidence>
<dbReference type="InterPro" id="IPR002481">
    <property type="entry name" value="FUR"/>
</dbReference>
<dbReference type="GO" id="GO:0003700">
    <property type="term" value="F:DNA-binding transcription factor activity"/>
    <property type="evidence" value="ECO:0007669"/>
    <property type="project" value="InterPro"/>
</dbReference>